<gene>
    <name evidence="3" type="primary">LOC109129956</name>
</gene>
<dbReference type="RefSeq" id="XP_019094558.1">
    <property type="nucleotide sequence ID" value="XM_019239013.1"/>
</dbReference>
<name>A0ABM1R6C0_CAMSA</name>
<keyword evidence="2" id="KW-1185">Reference proteome</keyword>
<proteinExistence type="predicted"/>
<accession>A0ABM1R6C0</accession>
<evidence type="ECO:0000313" key="3">
    <source>
        <dbReference type="RefSeq" id="XP_019094558.1"/>
    </source>
</evidence>
<organism evidence="2 3">
    <name type="scientific">Camelina sativa</name>
    <name type="common">False flax</name>
    <name type="synonym">Myagrum sativum</name>
    <dbReference type="NCBI Taxonomy" id="90675"/>
    <lineage>
        <taxon>Eukaryota</taxon>
        <taxon>Viridiplantae</taxon>
        <taxon>Streptophyta</taxon>
        <taxon>Embryophyta</taxon>
        <taxon>Tracheophyta</taxon>
        <taxon>Spermatophyta</taxon>
        <taxon>Magnoliopsida</taxon>
        <taxon>eudicotyledons</taxon>
        <taxon>Gunneridae</taxon>
        <taxon>Pentapetalae</taxon>
        <taxon>rosids</taxon>
        <taxon>malvids</taxon>
        <taxon>Brassicales</taxon>
        <taxon>Brassicaceae</taxon>
        <taxon>Camelineae</taxon>
        <taxon>Camelina</taxon>
    </lineage>
</organism>
<dbReference type="GeneID" id="109129956"/>
<evidence type="ECO:0000313" key="2">
    <source>
        <dbReference type="Proteomes" id="UP000694864"/>
    </source>
</evidence>
<dbReference type="InterPro" id="IPR057136">
    <property type="entry name" value="At2g35280_TPR_dom"/>
</dbReference>
<dbReference type="InterPro" id="IPR040338">
    <property type="entry name" value="At1g67623-like"/>
</dbReference>
<evidence type="ECO:0000259" key="1">
    <source>
        <dbReference type="Pfam" id="PF23310"/>
    </source>
</evidence>
<feature type="domain" description="At2g35280-like TPR" evidence="1">
    <location>
        <begin position="70"/>
        <end position="161"/>
    </location>
</feature>
<reference evidence="3" key="2">
    <citation type="submission" date="2025-08" db="UniProtKB">
        <authorList>
            <consortium name="RefSeq"/>
        </authorList>
    </citation>
    <scope>IDENTIFICATION</scope>
    <source>
        <tissue evidence="3">Leaf</tissue>
    </source>
</reference>
<protein>
    <submittedName>
        <fullName evidence="3">F-box protein At2g35280-like</fullName>
    </submittedName>
</protein>
<dbReference type="Proteomes" id="UP000694864">
    <property type="component" value="Chromosome 17"/>
</dbReference>
<dbReference type="PANTHER" id="PTHR33784:SF25">
    <property type="entry name" value="NUCLEIC ACID-BINDING, OB-FOLD-LIKE PROTEIN"/>
    <property type="match status" value="1"/>
</dbReference>
<dbReference type="PANTHER" id="PTHR33784">
    <property type="entry name" value="OS05G0482100 PROTEIN"/>
    <property type="match status" value="1"/>
</dbReference>
<dbReference type="Pfam" id="PF23310">
    <property type="entry name" value="TPR_27"/>
    <property type="match status" value="1"/>
</dbReference>
<sequence length="213" mass="24793">MSPSKELSPLESLPQYLLGEIISRVAKSGRNHVRHCFQVSHELAIACKDERVSKELNLKQLAMNPLATVHNYQRLMEKCLQNGNAEAHYIEGVKQYFYHNNTPSGLHHLQASAEGLYEKGIYLYGILMLCRGETDTGKQYLDKLQWVKSTTRSDRCWTNIKLSLQGIHIIMQPSYFQSIRDIKPNKICTLNDMDTRCKKCYYYKQMRKFVNRI</sequence>
<reference evidence="2" key="1">
    <citation type="journal article" date="2014" name="Nat. Commun.">
        <title>The emerging biofuel crop Camelina sativa retains a highly undifferentiated hexaploid genome structure.</title>
        <authorList>
            <person name="Kagale S."/>
            <person name="Koh C."/>
            <person name="Nixon J."/>
            <person name="Bollina V."/>
            <person name="Clarke W.E."/>
            <person name="Tuteja R."/>
            <person name="Spillane C."/>
            <person name="Robinson S.J."/>
            <person name="Links M.G."/>
            <person name="Clarke C."/>
            <person name="Higgins E.E."/>
            <person name="Huebert T."/>
            <person name="Sharpe A.G."/>
            <person name="Parkin I.A."/>
        </authorList>
    </citation>
    <scope>NUCLEOTIDE SEQUENCE [LARGE SCALE GENOMIC DNA]</scope>
    <source>
        <strain evidence="2">cv. DH55</strain>
    </source>
</reference>